<dbReference type="InterPro" id="IPR036397">
    <property type="entry name" value="RNaseH_sf"/>
</dbReference>
<evidence type="ECO:0000256" key="1">
    <source>
        <dbReference type="SAM" id="MobiDB-lite"/>
    </source>
</evidence>
<evidence type="ECO:0000313" key="4">
    <source>
        <dbReference type="Proteomes" id="UP000515743"/>
    </source>
</evidence>
<feature type="region of interest" description="Disordered" evidence="1">
    <location>
        <begin position="328"/>
        <end position="360"/>
    </location>
</feature>
<dbReference type="SUPFAM" id="SSF52113">
    <property type="entry name" value="BRCT domain"/>
    <property type="match status" value="1"/>
</dbReference>
<dbReference type="InterPro" id="IPR012337">
    <property type="entry name" value="RNaseH-like_sf"/>
</dbReference>
<accession>A0A7G7CQG3</accession>
<dbReference type="GO" id="GO:0003676">
    <property type="term" value="F:nucleic acid binding"/>
    <property type="evidence" value="ECO:0007669"/>
    <property type="project" value="InterPro"/>
</dbReference>
<sequence length="469" mass="48777">MLVNANAMQVSVTATEVTITPSFLGASLGNAATSPIPVADITDIEVVHPTATLPGSLRVLRGGAPAITIPLAPSRSVDSELLDALEAARAGELTHDFGAAPTAIPSTAPDASTPVTGLNFVAVDVETANDNWGSVCQIGAVRFVAGIETEHRTWLCRPPAGLDSFAPHNVSIHGITAADVASAPEFATAFAEFRDFVGADALVAHNAKFDASALRYAARAAGAEVPTWTFICTLALAREASRSGVLSTRNHRLPTVAQALGFSLDSHHDAGADARAAGIIAAQLARVHGVEGSASELCTSRGFHTSTMSSDSVVPILAIYGESAVSRGATRAKKTGEQTQTKQNKAGQNKAGQKPGAAAPWQAVATPDAVPVTNEGADPNNPLFGHNVTLTGDFEPYDKGQLWDLIASRGATVGKNVTKKTTVLVTGTWATKTSKEKRAEELRDKGQEIQIWPAAQLYSAVGLDEQPPF</sequence>
<dbReference type="PROSITE" id="PS50172">
    <property type="entry name" value="BRCT"/>
    <property type="match status" value="1"/>
</dbReference>
<dbReference type="PANTHER" id="PTHR30231">
    <property type="entry name" value="DNA POLYMERASE III SUBUNIT EPSILON"/>
    <property type="match status" value="1"/>
</dbReference>
<dbReference type="SMART" id="SM00479">
    <property type="entry name" value="EXOIII"/>
    <property type="match status" value="1"/>
</dbReference>
<dbReference type="EMBL" id="CP059404">
    <property type="protein sequence ID" value="QNE89829.1"/>
    <property type="molecule type" value="Genomic_DNA"/>
</dbReference>
<dbReference type="Proteomes" id="UP000515743">
    <property type="component" value="Chromosome"/>
</dbReference>
<keyword evidence="4" id="KW-1185">Reference proteome</keyword>
<dbReference type="InterPro" id="IPR001357">
    <property type="entry name" value="BRCT_dom"/>
</dbReference>
<dbReference type="Gene3D" id="3.30.420.10">
    <property type="entry name" value="Ribonuclease H-like superfamily/Ribonuclease H"/>
    <property type="match status" value="1"/>
</dbReference>
<gene>
    <name evidence="3" type="ORF">H0194_01900</name>
</gene>
<dbReference type="InterPro" id="IPR036420">
    <property type="entry name" value="BRCT_dom_sf"/>
</dbReference>
<dbReference type="Pfam" id="PF00929">
    <property type="entry name" value="RNase_T"/>
    <property type="match status" value="1"/>
</dbReference>
<dbReference type="CDD" id="cd17748">
    <property type="entry name" value="BRCT_DNA_ligase_like"/>
    <property type="match status" value="1"/>
</dbReference>
<protein>
    <submittedName>
        <fullName evidence="3">3'-5' exoribonuclease</fullName>
    </submittedName>
</protein>
<dbReference type="SUPFAM" id="SSF53098">
    <property type="entry name" value="Ribonuclease H-like"/>
    <property type="match status" value="1"/>
</dbReference>
<feature type="compositionally biased region" description="Polar residues" evidence="1">
    <location>
        <begin position="337"/>
        <end position="351"/>
    </location>
</feature>
<name>A0A7G7CQG3_9CORY</name>
<dbReference type="GO" id="GO:0005829">
    <property type="term" value="C:cytosol"/>
    <property type="evidence" value="ECO:0007669"/>
    <property type="project" value="TreeGrafter"/>
</dbReference>
<dbReference type="AlphaFoldDB" id="A0A7G7CQG3"/>
<dbReference type="Gene3D" id="3.40.50.10190">
    <property type="entry name" value="BRCT domain"/>
    <property type="match status" value="1"/>
</dbReference>
<organism evidence="3 4">
    <name type="scientific">Corynebacterium incognita</name>
    <dbReference type="NCBI Taxonomy" id="2754725"/>
    <lineage>
        <taxon>Bacteria</taxon>
        <taxon>Bacillati</taxon>
        <taxon>Actinomycetota</taxon>
        <taxon>Actinomycetes</taxon>
        <taxon>Mycobacteriales</taxon>
        <taxon>Corynebacteriaceae</taxon>
        <taxon>Corynebacterium</taxon>
    </lineage>
</organism>
<dbReference type="GO" id="GO:0008408">
    <property type="term" value="F:3'-5' exonuclease activity"/>
    <property type="evidence" value="ECO:0007669"/>
    <property type="project" value="TreeGrafter"/>
</dbReference>
<dbReference type="InterPro" id="IPR013520">
    <property type="entry name" value="Ribonucl_H"/>
</dbReference>
<dbReference type="PANTHER" id="PTHR30231:SF42">
    <property type="entry name" value="EXONUCLEASE"/>
    <property type="match status" value="1"/>
</dbReference>
<reference evidence="3 4" key="1">
    <citation type="submission" date="2020-07" db="EMBL/GenBank/DDBJ databases">
        <title>Complete genome and description of Corynebacterium incognita strain Marseille-Q3630 sp. nov.</title>
        <authorList>
            <person name="Boxberger M."/>
        </authorList>
    </citation>
    <scope>NUCLEOTIDE SEQUENCE [LARGE SCALE GENOMIC DNA]</scope>
    <source>
        <strain evidence="3 4">Marseille-Q3630</strain>
    </source>
</reference>
<evidence type="ECO:0000259" key="2">
    <source>
        <dbReference type="PROSITE" id="PS50172"/>
    </source>
</evidence>
<evidence type="ECO:0000313" key="3">
    <source>
        <dbReference type="EMBL" id="QNE89829.1"/>
    </source>
</evidence>
<proteinExistence type="predicted"/>
<dbReference type="KEGG" id="cik:H0194_01900"/>
<feature type="domain" description="BRCT" evidence="2">
    <location>
        <begin position="378"/>
        <end position="451"/>
    </location>
</feature>